<dbReference type="InterPro" id="IPR005467">
    <property type="entry name" value="His_kinase_dom"/>
</dbReference>
<evidence type="ECO:0000313" key="12">
    <source>
        <dbReference type="Proteomes" id="UP000549052"/>
    </source>
</evidence>
<evidence type="ECO:0000313" key="11">
    <source>
        <dbReference type="EMBL" id="MBA8879714.1"/>
    </source>
</evidence>
<dbReference type="Gene3D" id="3.30.565.10">
    <property type="entry name" value="Histidine kinase-like ATPase, C-terminal domain"/>
    <property type="match status" value="1"/>
</dbReference>
<dbReference type="InterPro" id="IPR036097">
    <property type="entry name" value="HisK_dim/P_sf"/>
</dbReference>
<evidence type="ECO:0000256" key="5">
    <source>
        <dbReference type="ARBA" id="ARBA00022777"/>
    </source>
</evidence>
<dbReference type="PANTHER" id="PTHR43711">
    <property type="entry name" value="TWO-COMPONENT HISTIDINE KINASE"/>
    <property type="match status" value="1"/>
</dbReference>
<dbReference type="SMART" id="SM00387">
    <property type="entry name" value="HATPase_c"/>
    <property type="match status" value="1"/>
</dbReference>
<sequence>MPRRIFSMSHDYLAMTFAMSAGGEAAMPIYAILLWVTVGNGLRFGPRYLIAATTVALLALAATTYFNSFWRDDPYVVVTLVITAVLVPAYIYILLNRVHKAYNAALEANLAKSRFLAQASHDLRQPIHAISLFIACLRDARLGVEEQQMVNNIDRSLQSVSRLFQSLLDISTLDSGKISEQPEDVAIGEILHDIAQQNSEAAQWAGVALKVVTTKKFVRTDPSLLTTMIQNIISNALKYAPGHPVLMGCRIRGGELSIDIHDRGPGIADEHLPRLFEEFYQVRERGDKDIEGVGLGLSIVQRLANLMGLEVSLRSVENRGTTVVISGLKIVAQPVRNLRSTRAKPASLLDGLRVLLVEDDINILMATGTLLERWGCIVQQEDTLPDGKDVTCDFIITDFDLGAKTTGTDCINYIRRANGRKIPAIIVTGHDENRVRDDVGDPEIPILSKPIRPAELRSTILALKLKAERQMTDA</sequence>
<name>A0A839EQD0_9HYPH</name>
<reference evidence="11 12" key="1">
    <citation type="submission" date="2020-07" db="EMBL/GenBank/DDBJ databases">
        <title>Genomic Encyclopedia of Type Strains, Phase IV (KMG-V): Genome sequencing to study the core and pangenomes of soil and plant-associated prokaryotes.</title>
        <authorList>
            <person name="Whitman W."/>
        </authorList>
    </citation>
    <scope>NUCLEOTIDE SEQUENCE [LARGE SCALE GENOMIC DNA]</scope>
    <source>
        <strain evidence="11 12">AN3</strain>
    </source>
</reference>
<dbReference type="CDD" id="cd00156">
    <property type="entry name" value="REC"/>
    <property type="match status" value="1"/>
</dbReference>
<dbReference type="InterPro" id="IPR011006">
    <property type="entry name" value="CheY-like_superfamily"/>
</dbReference>
<proteinExistence type="predicted"/>
<dbReference type="AlphaFoldDB" id="A0A839EQD0"/>
<feature type="transmembrane region" description="Helical" evidence="8">
    <location>
        <begin position="12"/>
        <end position="36"/>
    </location>
</feature>
<dbReference type="EMBL" id="JACGXN010000005">
    <property type="protein sequence ID" value="MBA8879714.1"/>
    <property type="molecule type" value="Genomic_DNA"/>
</dbReference>
<dbReference type="RefSeq" id="WP_246711812.1">
    <property type="nucleotide sequence ID" value="NZ_JACGXN010000005.1"/>
</dbReference>
<evidence type="ECO:0000256" key="6">
    <source>
        <dbReference type="ARBA" id="ARBA00023012"/>
    </source>
</evidence>
<dbReference type="CDD" id="cd00082">
    <property type="entry name" value="HisKA"/>
    <property type="match status" value="1"/>
</dbReference>
<dbReference type="SMART" id="SM00388">
    <property type="entry name" value="HisKA"/>
    <property type="match status" value="1"/>
</dbReference>
<feature type="modified residue" description="4-aspartylphosphate" evidence="7">
    <location>
        <position position="398"/>
    </location>
</feature>
<dbReference type="SUPFAM" id="SSF52172">
    <property type="entry name" value="CheY-like"/>
    <property type="match status" value="1"/>
</dbReference>
<dbReference type="InterPro" id="IPR001789">
    <property type="entry name" value="Sig_transdc_resp-reg_receiver"/>
</dbReference>
<evidence type="ECO:0000259" key="10">
    <source>
        <dbReference type="PROSITE" id="PS50110"/>
    </source>
</evidence>
<evidence type="ECO:0000259" key="9">
    <source>
        <dbReference type="PROSITE" id="PS50109"/>
    </source>
</evidence>
<dbReference type="GO" id="GO:0000155">
    <property type="term" value="F:phosphorelay sensor kinase activity"/>
    <property type="evidence" value="ECO:0007669"/>
    <property type="project" value="InterPro"/>
</dbReference>
<dbReference type="InterPro" id="IPR003661">
    <property type="entry name" value="HisK_dim/P_dom"/>
</dbReference>
<feature type="domain" description="Histidine kinase" evidence="9">
    <location>
        <begin position="118"/>
        <end position="326"/>
    </location>
</feature>
<keyword evidence="5 11" id="KW-0418">Kinase</keyword>
<gene>
    <name evidence="11" type="ORF">FHW16_003433</name>
</gene>
<organism evidence="11 12">
    <name type="scientific">Phyllobacterium myrsinacearum</name>
    <dbReference type="NCBI Taxonomy" id="28101"/>
    <lineage>
        <taxon>Bacteria</taxon>
        <taxon>Pseudomonadati</taxon>
        <taxon>Pseudomonadota</taxon>
        <taxon>Alphaproteobacteria</taxon>
        <taxon>Hyphomicrobiales</taxon>
        <taxon>Phyllobacteriaceae</taxon>
        <taxon>Phyllobacterium</taxon>
    </lineage>
</organism>
<dbReference type="Gene3D" id="1.10.287.130">
    <property type="match status" value="1"/>
</dbReference>
<dbReference type="EC" id="2.7.13.3" evidence="2"/>
<dbReference type="Pfam" id="PF00072">
    <property type="entry name" value="Response_reg"/>
    <property type="match status" value="1"/>
</dbReference>
<accession>A0A839EQD0</accession>
<comment type="catalytic activity">
    <reaction evidence="1">
        <text>ATP + protein L-histidine = ADP + protein N-phospho-L-histidine.</text>
        <dbReference type="EC" id="2.7.13.3"/>
    </reaction>
</comment>
<keyword evidence="8" id="KW-1133">Transmembrane helix</keyword>
<dbReference type="PROSITE" id="PS50110">
    <property type="entry name" value="RESPONSE_REGULATORY"/>
    <property type="match status" value="1"/>
</dbReference>
<evidence type="ECO:0000256" key="8">
    <source>
        <dbReference type="SAM" id="Phobius"/>
    </source>
</evidence>
<dbReference type="PRINTS" id="PR00344">
    <property type="entry name" value="BCTRLSENSOR"/>
</dbReference>
<protein>
    <recommendedName>
        <fullName evidence="2">histidine kinase</fullName>
        <ecNumber evidence="2">2.7.13.3</ecNumber>
    </recommendedName>
</protein>
<keyword evidence="4" id="KW-0808">Transferase</keyword>
<evidence type="ECO:0000256" key="4">
    <source>
        <dbReference type="ARBA" id="ARBA00022679"/>
    </source>
</evidence>
<dbReference type="SUPFAM" id="SSF55874">
    <property type="entry name" value="ATPase domain of HSP90 chaperone/DNA topoisomerase II/histidine kinase"/>
    <property type="match status" value="1"/>
</dbReference>
<dbReference type="InterPro" id="IPR003594">
    <property type="entry name" value="HATPase_dom"/>
</dbReference>
<dbReference type="InterPro" id="IPR050736">
    <property type="entry name" value="Sensor_HK_Regulatory"/>
</dbReference>
<dbReference type="SMART" id="SM00448">
    <property type="entry name" value="REC"/>
    <property type="match status" value="1"/>
</dbReference>
<dbReference type="InterPro" id="IPR036890">
    <property type="entry name" value="HATPase_C_sf"/>
</dbReference>
<keyword evidence="12" id="KW-1185">Reference proteome</keyword>
<comment type="caution">
    <text evidence="11">The sequence shown here is derived from an EMBL/GenBank/DDBJ whole genome shotgun (WGS) entry which is preliminary data.</text>
</comment>
<dbReference type="Pfam" id="PF00512">
    <property type="entry name" value="HisKA"/>
    <property type="match status" value="1"/>
</dbReference>
<dbReference type="PROSITE" id="PS50109">
    <property type="entry name" value="HIS_KIN"/>
    <property type="match status" value="1"/>
</dbReference>
<feature type="transmembrane region" description="Helical" evidence="8">
    <location>
        <begin position="48"/>
        <end position="69"/>
    </location>
</feature>
<dbReference type="PANTHER" id="PTHR43711:SF1">
    <property type="entry name" value="HISTIDINE KINASE 1"/>
    <property type="match status" value="1"/>
</dbReference>
<keyword evidence="8" id="KW-0472">Membrane</keyword>
<dbReference type="Gene3D" id="3.40.50.2300">
    <property type="match status" value="1"/>
</dbReference>
<keyword evidence="8" id="KW-0812">Transmembrane</keyword>
<feature type="domain" description="Response regulatory" evidence="10">
    <location>
        <begin position="353"/>
        <end position="464"/>
    </location>
</feature>
<evidence type="ECO:0000256" key="1">
    <source>
        <dbReference type="ARBA" id="ARBA00000085"/>
    </source>
</evidence>
<keyword evidence="3 7" id="KW-0597">Phosphoprotein</keyword>
<dbReference type="SUPFAM" id="SSF47384">
    <property type="entry name" value="Homodimeric domain of signal transducing histidine kinase"/>
    <property type="match status" value="1"/>
</dbReference>
<evidence type="ECO:0000256" key="7">
    <source>
        <dbReference type="PROSITE-ProRule" id="PRU00169"/>
    </source>
</evidence>
<dbReference type="InterPro" id="IPR004358">
    <property type="entry name" value="Sig_transdc_His_kin-like_C"/>
</dbReference>
<dbReference type="Pfam" id="PF02518">
    <property type="entry name" value="HATPase_c"/>
    <property type="match status" value="1"/>
</dbReference>
<evidence type="ECO:0000256" key="3">
    <source>
        <dbReference type="ARBA" id="ARBA00022553"/>
    </source>
</evidence>
<keyword evidence="6" id="KW-0902">Two-component regulatory system</keyword>
<dbReference type="Proteomes" id="UP000549052">
    <property type="component" value="Unassembled WGS sequence"/>
</dbReference>
<evidence type="ECO:0000256" key="2">
    <source>
        <dbReference type="ARBA" id="ARBA00012438"/>
    </source>
</evidence>
<feature type="transmembrane region" description="Helical" evidence="8">
    <location>
        <begin position="75"/>
        <end position="95"/>
    </location>
</feature>